<organism evidence="7 8">
    <name type="scientific">Orchesella dallaii</name>
    <dbReference type="NCBI Taxonomy" id="48710"/>
    <lineage>
        <taxon>Eukaryota</taxon>
        <taxon>Metazoa</taxon>
        <taxon>Ecdysozoa</taxon>
        <taxon>Arthropoda</taxon>
        <taxon>Hexapoda</taxon>
        <taxon>Collembola</taxon>
        <taxon>Entomobryomorpha</taxon>
        <taxon>Entomobryoidea</taxon>
        <taxon>Orchesellidae</taxon>
        <taxon>Orchesellinae</taxon>
        <taxon>Orchesella</taxon>
    </lineage>
</organism>
<comment type="caution">
    <text evidence="7">The sequence shown here is derived from an EMBL/GenBank/DDBJ whole genome shotgun (WGS) entry which is preliminary data.</text>
</comment>
<dbReference type="InterPro" id="IPR018228">
    <property type="entry name" value="DNase_TatD-rel_CS"/>
</dbReference>
<dbReference type="InterPro" id="IPR001130">
    <property type="entry name" value="TatD-like"/>
</dbReference>
<dbReference type="PANTHER" id="PTHR10060">
    <property type="entry name" value="TATD FAMILY DEOXYRIBONUCLEASE"/>
    <property type="match status" value="1"/>
</dbReference>
<name>A0ABP1RDN9_9HEXA</name>
<dbReference type="PROSITE" id="PS01091">
    <property type="entry name" value="TATD_3"/>
    <property type="match status" value="1"/>
</dbReference>
<evidence type="ECO:0000256" key="3">
    <source>
        <dbReference type="ARBA" id="ARBA00022723"/>
    </source>
</evidence>
<keyword evidence="2" id="KW-0540">Nuclease</keyword>
<protein>
    <recommendedName>
        <fullName evidence="5">Deoxyribonuclease TATDN1</fullName>
    </recommendedName>
</protein>
<evidence type="ECO:0000256" key="4">
    <source>
        <dbReference type="ARBA" id="ARBA00022801"/>
    </source>
</evidence>
<dbReference type="Gene3D" id="3.20.20.140">
    <property type="entry name" value="Metal-dependent hydrolases"/>
    <property type="match status" value="1"/>
</dbReference>
<evidence type="ECO:0000256" key="6">
    <source>
        <dbReference type="ARBA" id="ARBA00045223"/>
    </source>
</evidence>
<dbReference type="CDD" id="cd01310">
    <property type="entry name" value="TatD_DNAse"/>
    <property type="match status" value="1"/>
</dbReference>
<dbReference type="PANTHER" id="PTHR10060:SF15">
    <property type="entry name" value="DEOXYRIBONUCLEASE TATDN1"/>
    <property type="match status" value="1"/>
</dbReference>
<dbReference type="Proteomes" id="UP001642540">
    <property type="component" value="Unassembled WGS sequence"/>
</dbReference>
<dbReference type="InterPro" id="IPR050891">
    <property type="entry name" value="TatD-type_Hydrolase"/>
</dbReference>
<evidence type="ECO:0000256" key="5">
    <source>
        <dbReference type="ARBA" id="ARBA00039767"/>
    </source>
</evidence>
<keyword evidence="4" id="KW-0378">Hydrolase</keyword>
<evidence type="ECO:0000256" key="1">
    <source>
        <dbReference type="ARBA" id="ARBA00009275"/>
    </source>
</evidence>
<sequence>MILSNLTKLVCSCRCYIIKPVSFSIVPEVRNLIWKRRLCFKTKSLKVVIQVQRSRYSSAMASSSTSGGSKLRLIDVGANLTDDMYSGMYNGSKKHEPDLYKVLDRAVTQGVEKIFVTAGNLEEAKEAVNLCKDNERLWSTVGVHPTRCSEFDTKVASPDEFIRELKTLLDSNKGKIVALGEFGLDYERTQFCDEETQRKYFTLQLVELGAYANLPLFLHCRAAAKDLHSILSENRNCFPRGGVVHSFDGTLEEMNLFLELGLYIGINGCSLKTEENCKVVQEIPIDRLLLETDAPWCGIRPSHASSKFVKTKFEAAKKNWSENTMYKSRNEPQTLKNVLEAVAGIKELSEYELADTVYENTIKLFL</sequence>
<reference evidence="7 8" key="1">
    <citation type="submission" date="2024-08" db="EMBL/GenBank/DDBJ databases">
        <authorList>
            <person name="Cucini C."/>
            <person name="Frati F."/>
        </authorList>
    </citation>
    <scope>NUCLEOTIDE SEQUENCE [LARGE SCALE GENOMIC DNA]</scope>
</reference>
<gene>
    <name evidence="7" type="ORF">ODALV1_LOCUS21675</name>
</gene>
<evidence type="ECO:0000313" key="8">
    <source>
        <dbReference type="Proteomes" id="UP001642540"/>
    </source>
</evidence>
<dbReference type="InterPro" id="IPR032466">
    <property type="entry name" value="Metal_Hydrolase"/>
</dbReference>
<dbReference type="Pfam" id="PF01026">
    <property type="entry name" value="TatD_DNase"/>
    <property type="match status" value="1"/>
</dbReference>
<evidence type="ECO:0000313" key="7">
    <source>
        <dbReference type="EMBL" id="CAL8127050.1"/>
    </source>
</evidence>
<comment type="similarity">
    <text evidence="1">Belongs to the metallo-dependent hydrolases superfamily. TatD-type hydrolase family.</text>
</comment>
<proteinExistence type="inferred from homology"/>
<accession>A0ABP1RDN9</accession>
<dbReference type="SUPFAM" id="SSF51556">
    <property type="entry name" value="Metallo-dependent hydrolases"/>
    <property type="match status" value="1"/>
</dbReference>
<keyword evidence="8" id="KW-1185">Reference proteome</keyword>
<keyword evidence="3" id="KW-0479">Metal-binding</keyword>
<comment type="function">
    <text evidence="6">Deoxyribonuclease which catalyzes (in vitro) the decatenation of kinetoplast DNA, which are circular DNA catenated to each other, producing linear DNA molecules. Plays an important role in chromosomal segregation and cell cycle progression during eye development probably via its DNA decatenation activity.</text>
</comment>
<dbReference type="EMBL" id="CAXLJM020000072">
    <property type="protein sequence ID" value="CAL8127050.1"/>
    <property type="molecule type" value="Genomic_DNA"/>
</dbReference>
<evidence type="ECO:0000256" key="2">
    <source>
        <dbReference type="ARBA" id="ARBA00022722"/>
    </source>
</evidence>